<feature type="transmembrane region" description="Helical" evidence="8">
    <location>
        <begin position="225"/>
        <end position="246"/>
    </location>
</feature>
<dbReference type="Proteomes" id="UP000317169">
    <property type="component" value="Unassembled WGS sequence"/>
</dbReference>
<dbReference type="CDD" id="cd04187">
    <property type="entry name" value="DPM1_like_bac"/>
    <property type="match status" value="1"/>
</dbReference>
<accession>A0A507ZM00</accession>
<sequence length="302" mass="34638">MEEISIVVPVYNSEKSLANLFNELKKALQNYEWEVVFVDDFSLDKSWKVLSKLKEENPQHVKAIRLAKNYGQHNATFCGFNFATADYVVTIDDDLQYLPVEIPLLLKTLKKENADLVYGIGNQQQAAYRKLGSKIFKFGTKALEDGIGQGSSFRLFTKDLLEKVVKHNQHFIYLDELLYWYTENIGFVKVTHQKRQAGKSNYNAFKIFNVLKNTTLAYGKWPLKFMVYGGSFFSFVSFMTGLYFIAKKLIFGIAVPGFTALMVSILFSTSLILLCFGILGKYLMNVYVLLNQKPAYSIKEMR</sequence>
<dbReference type="GO" id="GO:0099621">
    <property type="term" value="F:undecaprenyl-phosphate 4-deoxy-4-formamido-L-arabinose transferase activity"/>
    <property type="evidence" value="ECO:0007669"/>
    <property type="project" value="TreeGrafter"/>
</dbReference>
<organism evidence="10 11">
    <name type="scientific">Haloflavibacter putidus</name>
    <dbReference type="NCBI Taxonomy" id="2576776"/>
    <lineage>
        <taxon>Bacteria</taxon>
        <taxon>Pseudomonadati</taxon>
        <taxon>Bacteroidota</taxon>
        <taxon>Flavobacteriia</taxon>
        <taxon>Flavobacteriales</taxon>
        <taxon>Flavobacteriaceae</taxon>
        <taxon>Haloflavibacter</taxon>
    </lineage>
</organism>
<reference evidence="10 11" key="1">
    <citation type="submission" date="2019-06" db="EMBL/GenBank/DDBJ databases">
        <title>Flavibacter putida gen. nov., sp. nov., a novel marine bacterium of the family Flavobacteriaceae isolated from coastal seawater.</title>
        <authorList>
            <person name="Feng X."/>
        </authorList>
    </citation>
    <scope>NUCLEOTIDE SEQUENCE [LARGE SCALE GENOMIC DNA]</scope>
    <source>
        <strain evidence="10 11">PLHSN227</strain>
    </source>
</reference>
<keyword evidence="6 8" id="KW-1133">Transmembrane helix</keyword>
<dbReference type="PANTHER" id="PTHR48090">
    <property type="entry name" value="UNDECAPRENYL-PHOSPHATE 4-DEOXY-4-FORMAMIDO-L-ARABINOSE TRANSFERASE-RELATED"/>
    <property type="match status" value="1"/>
</dbReference>
<feature type="domain" description="Glycosyltransferase 2-like" evidence="9">
    <location>
        <begin position="5"/>
        <end position="120"/>
    </location>
</feature>
<evidence type="ECO:0000313" key="10">
    <source>
        <dbReference type="EMBL" id="TQD37711.1"/>
    </source>
</evidence>
<dbReference type="Gene3D" id="3.90.550.10">
    <property type="entry name" value="Spore Coat Polysaccharide Biosynthesis Protein SpsA, Chain A"/>
    <property type="match status" value="1"/>
</dbReference>
<keyword evidence="1" id="KW-1003">Cell membrane</keyword>
<dbReference type="InterPro" id="IPR050256">
    <property type="entry name" value="Glycosyltransferase_2"/>
</dbReference>
<evidence type="ECO:0000256" key="3">
    <source>
        <dbReference type="ARBA" id="ARBA00022679"/>
    </source>
</evidence>
<evidence type="ECO:0000256" key="6">
    <source>
        <dbReference type="ARBA" id="ARBA00022989"/>
    </source>
</evidence>
<keyword evidence="3 10" id="KW-0808">Transferase</keyword>
<dbReference type="OrthoDB" id="9807778at2"/>
<evidence type="ECO:0000259" key="9">
    <source>
        <dbReference type="Pfam" id="PF00535"/>
    </source>
</evidence>
<dbReference type="InterPro" id="IPR001173">
    <property type="entry name" value="Glyco_trans_2-like"/>
</dbReference>
<keyword evidence="2" id="KW-0328">Glycosyltransferase</keyword>
<protein>
    <submittedName>
        <fullName evidence="10">Glycosyltransferase family 2 protein</fullName>
    </submittedName>
</protein>
<dbReference type="RefSeq" id="WP_141422086.1">
    <property type="nucleotide sequence ID" value="NZ_VIAR01000009.1"/>
</dbReference>
<dbReference type="EMBL" id="VIAR01000009">
    <property type="protein sequence ID" value="TQD37711.1"/>
    <property type="molecule type" value="Genomic_DNA"/>
</dbReference>
<keyword evidence="4 8" id="KW-0812">Transmembrane</keyword>
<dbReference type="PANTHER" id="PTHR48090:SF3">
    <property type="entry name" value="UNDECAPRENYL-PHOSPHATE 4-DEOXY-4-FORMAMIDO-L-ARABINOSE TRANSFERASE"/>
    <property type="match status" value="1"/>
</dbReference>
<proteinExistence type="predicted"/>
<feature type="transmembrane region" description="Helical" evidence="8">
    <location>
        <begin position="258"/>
        <end position="279"/>
    </location>
</feature>
<dbReference type="Pfam" id="PF00535">
    <property type="entry name" value="Glycos_transf_2"/>
    <property type="match status" value="1"/>
</dbReference>
<evidence type="ECO:0000256" key="5">
    <source>
        <dbReference type="ARBA" id="ARBA00022985"/>
    </source>
</evidence>
<keyword evidence="7 8" id="KW-0472">Membrane</keyword>
<name>A0A507ZM00_9FLAO</name>
<keyword evidence="5" id="KW-0448">Lipopolysaccharide biosynthesis</keyword>
<evidence type="ECO:0000256" key="4">
    <source>
        <dbReference type="ARBA" id="ARBA00022692"/>
    </source>
</evidence>
<dbReference type="InterPro" id="IPR029044">
    <property type="entry name" value="Nucleotide-diphossugar_trans"/>
</dbReference>
<dbReference type="AlphaFoldDB" id="A0A507ZM00"/>
<dbReference type="SUPFAM" id="SSF53448">
    <property type="entry name" value="Nucleotide-diphospho-sugar transferases"/>
    <property type="match status" value="1"/>
</dbReference>
<dbReference type="GO" id="GO:0005886">
    <property type="term" value="C:plasma membrane"/>
    <property type="evidence" value="ECO:0007669"/>
    <property type="project" value="TreeGrafter"/>
</dbReference>
<gene>
    <name evidence="10" type="ORF">FKR84_09565</name>
</gene>
<dbReference type="GO" id="GO:0009103">
    <property type="term" value="P:lipopolysaccharide biosynthetic process"/>
    <property type="evidence" value="ECO:0007669"/>
    <property type="project" value="UniProtKB-KW"/>
</dbReference>
<evidence type="ECO:0000256" key="2">
    <source>
        <dbReference type="ARBA" id="ARBA00022676"/>
    </source>
</evidence>
<comment type="caution">
    <text evidence="10">The sequence shown here is derived from an EMBL/GenBank/DDBJ whole genome shotgun (WGS) entry which is preliminary data.</text>
</comment>
<keyword evidence="11" id="KW-1185">Reference proteome</keyword>
<evidence type="ECO:0000313" key="11">
    <source>
        <dbReference type="Proteomes" id="UP000317169"/>
    </source>
</evidence>
<evidence type="ECO:0000256" key="7">
    <source>
        <dbReference type="ARBA" id="ARBA00023136"/>
    </source>
</evidence>
<evidence type="ECO:0000256" key="8">
    <source>
        <dbReference type="SAM" id="Phobius"/>
    </source>
</evidence>
<evidence type="ECO:0000256" key="1">
    <source>
        <dbReference type="ARBA" id="ARBA00022475"/>
    </source>
</evidence>